<sequence>MADHGVTRRRPGSVPRGGRPGAGSVGPAQLKAAGSWKNLVADVRARLPDPLSAAGCAGSS</sequence>
<accession>A0ABR5EZU6</accession>
<proteinExistence type="predicted"/>
<dbReference type="Proteomes" id="UP000035425">
    <property type="component" value="Unassembled WGS sequence"/>
</dbReference>
<dbReference type="EMBL" id="JWIO01000048">
    <property type="protein sequence ID" value="KLL09974.1"/>
    <property type="molecule type" value="Genomic_DNA"/>
</dbReference>
<feature type="region of interest" description="Disordered" evidence="1">
    <location>
        <begin position="1"/>
        <end position="29"/>
    </location>
</feature>
<organism evidence="2 3">
    <name type="scientific">Protofrankia coriariae</name>
    <dbReference type="NCBI Taxonomy" id="1562887"/>
    <lineage>
        <taxon>Bacteria</taxon>
        <taxon>Bacillati</taxon>
        <taxon>Actinomycetota</taxon>
        <taxon>Actinomycetes</taxon>
        <taxon>Frankiales</taxon>
        <taxon>Frankiaceae</taxon>
        <taxon>Protofrankia</taxon>
    </lineage>
</organism>
<evidence type="ECO:0000256" key="1">
    <source>
        <dbReference type="SAM" id="MobiDB-lite"/>
    </source>
</evidence>
<keyword evidence="3" id="KW-1185">Reference proteome</keyword>
<name>A0ABR5EZU6_9ACTN</name>
<gene>
    <name evidence="2" type="ORF">FrCorBMG51_21035</name>
</gene>
<evidence type="ECO:0000313" key="2">
    <source>
        <dbReference type="EMBL" id="KLL09974.1"/>
    </source>
</evidence>
<evidence type="ECO:0000313" key="3">
    <source>
        <dbReference type="Proteomes" id="UP000035425"/>
    </source>
</evidence>
<comment type="caution">
    <text evidence="2">The sequence shown here is derived from an EMBL/GenBank/DDBJ whole genome shotgun (WGS) entry which is preliminary data.</text>
</comment>
<protein>
    <submittedName>
        <fullName evidence="2">Uncharacterized protein</fullName>
    </submittedName>
</protein>
<reference evidence="2 3" key="1">
    <citation type="submission" date="2014-12" db="EMBL/GenBank/DDBJ databases">
        <title>Frankia sp. BMG5.1 draft genome.</title>
        <authorList>
            <person name="Gtari M."/>
            <person name="Ghodhbane-Gtari F."/>
            <person name="Nouioui I."/>
            <person name="Ktari A."/>
            <person name="Hezbri K."/>
            <person name="Mimouni W."/>
            <person name="Sbissi I."/>
            <person name="Ayari A."/>
            <person name="Yamanaka T."/>
            <person name="Normand P."/>
            <person name="Tisa L.S."/>
            <person name="Boudabous A."/>
        </authorList>
    </citation>
    <scope>NUCLEOTIDE SEQUENCE [LARGE SCALE GENOMIC DNA]</scope>
    <source>
        <strain evidence="2 3">BMG5.1</strain>
    </source>
</reference>